<dbReference type="EMBL" id="LJNI01000079">
    <property type="protein sequence ID" value="KPJ72361.1"/>
    <property type="molecule type" value="Genomic_DNA"/>
</dbReference>
<reference evidence="2 3" key="1">
    <citation type="journal article" date="2015" name="Microbiome">
        <title>Genomic resolution of linkages in carbon, nitrogen, and sulfur cycling among widespread estuary sediment bacteria.</title>
        <authorList>
            <person name="Baker B.J."/>
            <person name="Lazar C.S."/>
            <person name="Teske A.P."/>
            <person name="Dick G.J."/>
        </authorList>
    </citation>
    <scope>NUCLEOTIDE SEQUENCE [LARGE SCALE GENOMIC DNA]</scope>
    <source>
        <strain evidence="2">DG_78</strain>
    </source>
</reference>
<comment type="caution">
    <text evidence="2">The sequence shown here is derived from an EMBL/GenBank/DDBJ whole genome shotgun (WGS) entry which is preliminary data.</text>
</comment>
<protein>
    <recommendedName>
        <fullName evidence="1">Secretion system C-terminal sorting domain-containing protein</fullName>
    </recommendedName>
</protein>
<evidence type="ECO:0000313" key="2">
    <source>
        <dbReference type="EMBL" id="KPJ72361.1"/>
    </source>
</evidence>
<evidence type="ECO:0000259" key="1">
    <source>
        <dbReference type="Pfam" id="PF18962"/>
    </source>
</evidence>
<dbReference type="AlphaFoldDB" id="A0A0S7YDV0"/>
<dbReference type="Pfam" id="PF18962">
    <property type="entry name" value="Por_Secre_tail"/>
    <property type="match status" value="1"/>
</dbReference>
<accession>A0A0S7YDV0</accession>
<name>A0A0S7YDV0_UNCT6</name>
<dbReference type="InterPro" id="IPR026444">
    <property type="entry name" value="Secre_tail"/>
</dbReference>
<sequence>MNILFLGLFLLPSSQKINMTMPIEECINIGKELATQSPPLLPMISYKRLTDTIPWVLMDSLYFSEPLMNSSSFALSNSDWNIAYSISPETLSTLAQLALSSAPLRFRNTLISAFYRLDTLQNFYAQLILNSPTNCTDEVVFQICHIGPEILSYPGFDPNLLTVNAELLYEIDDSLQYADIVDYALPDGDYYSTIRYRILENGDSTWLELPWEIYYHYVVHPIISDEFPDMSPYVYSKFWREYLFYESDSGYPNLGEEIKDARILWDGQRVILAPGRPFTPDDYALDVIGNWASRTVPWAASGNRPIQPNIIAHEHNGNCGELQDLLTAGARTCLVACVATNDPCEDHVWSEFYERGFCPYQVDLGFGVTHIADTSVAYDEQVGGSKRVSAIFNWRGDGYWWTATGKYSNTCSLFVYVYDLMGRPIDGAGIRIASEGWYGGISTSTRAYTDPEGHCRFELGDLRNFYASVSTPIGSYPVNPDEVVQIIENSQSGAKYYKVFYIFDYLPALRFSDTTSLDSLSLWKFEIVLDSLEGQSSGNCITRYGPGDSIYVYRSFFEKYAKGNVDLLFVDDANLQTYISGEQFKAFDHFAASCDTFTFIAQDAAVYHLIVSNEDVLFWTPFCGLKVNLYGNLVGVEEEVKNISPVQKLPTIYKGGLFFSLNEPSQIKIYETSGRLVYDSKEKIDKLNISLTAGVYFLKITLDSKNQIDKFVIVK</sequence>
<proteinExistence type="predicted"/>
<dbReference type="NCBIfam" id="TIGR04183">
    <property type="entry name" value="Por_Secre_tail"/>
    <property type="match status" value="1"/>
</dbReference>
<gene>
    <name evidence="2" type="ORF">AMJ52_06550</name>
</gene>
<evidence type="ECO:0000313" key="3">
    <source>
        <dbReference type="Proteomes" id="UP000051012"/>
    </source>
</evidence>
<dbReference type="Proteomes" id="UP000051012">
    <property type="component" value="Unassembled WGS sequence"/>
</dbReference>
<feature type="domain" description="Secretion system C-terminal sorting" evidence="1">
    <location>
        <begin position="664"/>
        <end position="713"/>
    </location>
</feature>
<organism evidence="2 3">
    <name type="scientific">candidate division TA06 bacterium DG_78</name>
    <dbReference type="NCBI Taxonomy" id="1703772"/>
    <lineage>
        <taxon>Bacteria</taxon>
        <taxon>Bacteria division TA06</taxon>
    </lineage>
</organism>